<name>A0A6L9UDE1_9HYPH</name>
<dbReference type="AlphaFoldDB" id="A0A6L9UDE1"/>
<evidence type="ECO:0000256" key="1">
    <source>
        <dbReference type="ARBA" id="ARBA00005662"/>
    </source>
</evidence>
<dbReference type="Proteomes" id="UP000483035">
    <property type="component" value="Unassembled WGS sequence"/>
</dbReference>
<dbReference type="PANTHER" id="PTHR33393:SF13">
    <property type="entry name" value="PGA BIOSYNTHESIS PROTEIN CAPA"/>
    <property type="match status" value="1"/>
</dbReference>
<dbReference type="SMART" id="SM00854">
    <property type="entry name" value="PGA_cap"/>
    <property type="match status" value="1"/>
</dbReference>
<dbReference type="InterPro" id="IPR029052">
    <property type="entry name" value="Metallo-depent_PP-like"/>
</dbReference>
<proteinExistence type="inferred from homology"/>
<dbReference type="RefSeq" id="WP_163992789.1">
    <property type="nucleotide sequence ID" value="NZ_WUEY01000024.1"/>
</dbReference>
<comment type="caution">
    <text evidence="3">The sequence shown here is derived from an EMBL/GenBank/DDBJ whole genome shotgun (WGS) entry which is preliminary data.</text>
</comment>
<feature type="domain" description="Capsule synthesis protein CapA" evidence="2">
    <location>
        <begin position="6"/>
        <end position="319"/>
    </location>
</feature>
<comment type="similarity">
    <text evidence="1">Belongs to the CapA family.</text>
</comment>
<accession>A0A6L9UDE1</accession>
<evidence type="ECO:0000313" key="4">
    <source>
        <dbReference type="Proteomes" id="UP000483035"/>
    </source>
</evidence>
<dbReference type="SUPFAM" id="SSF56300">
    <property type="entry name" value="Metallo-dependent phosphatases"/>
    <property type="match status" value="1"/>
</dbReference>
<evidence type="ECO:0000313" key="3">
    <source>
        <dbReference type="EMBL" id="NEI73975.1"/>
    </source>
</evidence>
<dbReference type="InterPro" id="IPR019079">
    <property type="entry name" value="Capsule_synth_CapA"/>
</dbReference>
<reference evidence="3 4" key="1">
    <citation type="submission" date="2019-12" db="EMBL/GenBank/DDBJ databases">
        <title>Rhizobium genotypes associated with high levels of biological nitrogen fixation by grain legumes in a temperate-maritime cropping system.</title>
        <authorList>
            <person name="Maluk M."/>
            <person name="Francesc Ferrando Molina F."/>
            <person name="Lopez Del Egido L."/>
            <person name="Lafos M."/>
            <person name="Langarica-Fuentes A."/>
            <person name="Gebre Yohannes G."/>
            <person name="Young M.W."/>
            <person name="Martin P."/>
            <person name="Gantlett R."/>
            <person name="Kenicer G."/>
            <person name="Hawes C."/>
            <person name="Begg G.S."/>
            <person name="Quilliam R.S."/>
            <person name="Squire G.R."/>
            <person name="Poole P.S."/>
            <person name="Young P.W."/>
            <person name="Iannetta P.M."/>
            <person name="James E.K."/>
        </authorList>
    </citation>
    <scope>NUCLEOTIDE SEQUENCE [LARGE SCALE GENOMIC DNA]</scope>
    <source>
        <strain evidence="3 4">JHI1118</strain>
    </source>
</reference>
<gene>
    <name evidence="3" type="ORF">GR212_30920</name>
</gene>
<evidence type="ECO:0000259" key="2">
    <source>
        <dbReference type="SMART" id="SM00854"/>
    </source>
</evidence>
<dbReference type="CDD" id="cd07381">
    <property type="entry name" value="MPP_CapA"/>
    <property type="match status" value="1"/>
</dbReference>
<sequence>MKQSFKVAVTGQSLIHHDVRSITAPAFQGVCTLLRDADLSFTNFEGTIFGRFEGWPLKGSYFGCSDPAVLDALQTMGFRALSLSNNHAFDLGPSGILSTLEEVEQRGFLHAGIGRNHGQAAQAGKATIGGRQVAVVAMDGGPGPDFMYAADAGRGRPERPGVNRLGVTQVLDVDDSAFTSLRFIRDALGYNAMDLANDSQPNDPPHVDGDTEVCIARAVFRRADHYARNVRVDETDLSRNLAAIAGAAQDGSMVIAYLHHHHWARDWTQVPKWVSYVARKCIDAGAAMFVSHGAPVLQPVEIYRKRPIFYSLGNFIFHVKSEESAWTAPEVWESVVGSCSFDDDNNLIEARFSPVVIGGHDALQDGELEKRLVPQLAIGASAERILRRFCEQSSRLGARVEISDGTGILRL</sequence>
<organism evidence="3 4">
    <name type="scientific">Rhizobium lusitanum</name>
    <dbReference type="NCBI Taxonomy" id="293958"/>
    <lineage>
        <taxon>Bacteria</taxon>
        <taxon>Pseudomonadati</taxon>
        <taxon>Pseudomonadota</taxon>
        <taxon>Alphaproteobacteria</taxon>
        <taxon>Hyphomicrobiales</taxon>
        <taxon>Rhizobiaceae</taxon>
        <taxon>Rhizobium/Agrobacterium group</taxon>
        <taxon>Rhizobium</taxon>
    </lineage>
</organism>
<protein>
    <submittedName>
        <fullName evidence="3">Capsule biosynthesis protein CapA</fullName>
    </submittedName>
</protein>
<dbReference type="EMBL" id="WUEY01000024">
    <property type="protein sequence ID" value="NEI73975.1"/>
    <property type="molecule type" value="Genomic_DNA"/>
</dbReference>
<dbReference type="Pfam" id="PF09587">
    <property type="entry name" value="PGA_cap"/>
    <property type="match status" value="1"/>
</dbReference>
<dbReference type="InterPro" id="IPR052169">
    <property type="entry name" value="CW_Biosynth-Accessory"/>
</dbReference>
<dbReference type="PANTHER" id="PTHR33393">
    <property type="entry name" value="POLYGLUTAMINE SYNTHESIS ACCESSORY PROTEIN RV0574C-RELATED"/>
    <property type="match status" value="1"/>
</dbReference>